<dbReference type="EMBL" id="JBHMEA010000049">
    <property type="protein sequence ID" value="MFB9233440.1"/>
    <property type="molecule type" value="Genomic_DNA"/>
</dbReference>
<dbReference type="InterPro" id="IPR033479">
    <property type="entry name" value="dCache_1"/>
</dbReference>
<keyword evidence="6" id="KW-0808">Transferase</keyword>
<dbReference type="CDD" id="cd12914">
    <property type="entry name" value="PDC1_DGC_like"/>
    <property type="match status" value="1"/>
</dbReference>
<dbReference type="InterPro" id="IPR003594">
    <property type="entry name" value="HATPase_dom"/>
</dbReference>
<dbReference type="EC" id="2.7.13.3" evidence="3"/>
<evidence type="ECO:0000256" key="5">
    <source>
        <dbReference type="ARBA" id="ARBA00022553"/>
    </source>
</evidence>
<dbReference type="SMART" id="SM00387">
    <property type="entry name" value="HATPase_c"/>
    <property type="match status" value="1"/>
</dbReference>
<keyword evidence="14" id="KW-0175">Coiled coil</keyword>
<evidence type="ECO:0000256" key="15">
    <source>
        <dbReference type="SAM" id="Phobius"/>
    </source>
</evidence>
<keyword evidence="18" id="KW-1185">Reference proteome</keyword>
<dbReference type="Gene3D" id="6.10.250.3020">
    <property type="match status" value="1"/>
</dbReference>
<keyword evidence="4" id="KW-1003">Cell membrane</keyword>
<dbReference type="CDD" id="cd00082">
    <property type="entry name" value="HisKA"/>
    <property type="match status" value="1"/>
</dbReference>
<dbReference type="Gene3D" id="3.30.565.10">
    <property type="entry name" value="Histidine kinase-like ATPase, C-terminal domain"/>
    <property type="match status" value="1"/>
</dbReference>
<dbReference type="Gene3D" id="1.10.287.130">
    <property type="match status" value="1"/>
</dbReference>
<feature type="transmembrane region" description="Helical" evidence="15">
    <location>
        <begin position="20"/>
        <end position="42"/>
    </location>
</feature>
<dbReference type="InterPro" id="IPR017055">
    <property type="entry name" value="Sig_transdc_His_kinase_DctB"/>
</dbReference>
<dbReference type="PANTHER" id="PTHR43065:SF46">
    <property type="entry name" value="C4-DICARBOXYLATE TRANSPORT SENSOR PROTEIN DCTB"/>
    <property type="match status" value="1"/>
</dbReference>
<keyword evidence="10" id="KW-0067">ATP-binding</keyword>
<evidence type="ECO:0000256" key="9">
    <source>
        <dbReference type="ARBA" id="ARBA00022777"/>
    </source>
</evidence>
<keyword evidence="9" id="KW-0418">Kinase</keyword>
<organism evidence="17 18">
    <name type="scientific">Pseudohalocynthiibacter aestuariivivens</name>
    <dbReference type="NCBI Taxonomy" id="1591409"/>
    <lineage>
        <taxon>Bacteria</taxon>
        <taxon>Pseudomonadati</taxon>
        <taxon>Pseudomonadota</taxon>
        <taxon>Alphaproteobacteria</taxon>
        <taxon>Rhodobacterales</taxon>
        <taxon>Paracoccaceae</taxon>
        <taxon>Pseudohalocynthiibacter</taxon>
    </lineage>
</organism>
<comment type="subcellular location">
    <subcellularLocation>
        <location evidence="2">Cell membrane</location>
        <topology evidence="2">Multi-pass membrane protein</topology>
    </subcellularLocation>
</comment>
<evidence type="ECO:0000256" key="2">
    <source>
        <dbReference type="ARBA" id="ARBA00004651"/>
    </source>
</evidence>
<dbReference type="InterPro" id="IPR036097">
    <property type="entry name" value="HisK_dim/P_sf"/>
</dbReference>
<evidence type="ECO:0000313" key="17">
    <source>
        <dbReference type="EMBL" id="MFB9233440.1"/>
    </source>
</evidence>
<evidence type="ECO:0000256" key="8">
    <source>
        <dbReference type="ARBA" id="ARBA00022741"/>
    </source>
</evidence>
<dbReference type="SUPFAM" id="SSF103190">
    <property type="entry name" value="Sensory domain-like"/>
    <property type="match status" value="1"/>
</dbReference>
<keyword evidence="8" id="KW-0547">Nucleotide-binding</keyword>
<evidence type="ECO:0000313" key="18">
    <source>
        <dbReference type="Proteomes" id="UP001589683"/>
    </source>
</evidence>
<keyword evidence="11 15" id="KW-1133">Transmembrane helix</keyword>
<dbReference type="SUPFAM" id="SSF47384">
    <property type="entry name" value="Homodimeric domain of signal transducing histidine kinase"/>
    <property type="match status" value="1"/>
</dbReference>
<sequence length="595" mass="65996">MKTKRPQARQSKQGFTLKKVVGAMALMLGFVIGLFYVCYVYFKDVEVQRAENRIVLYQSTLVEALERYQHLPFILAQDPLLRRGLNGFEIDVVNSRLEDFAFRSRLDAIYLMNTEGLTIAASNYASEQTFLGQNYNFRPYFQDAMDERRGEFFAIGATTSQPGYFIAEAVRDENGNPVGVLALKLDLTPLTEAWRAGGEAVFVANSDGVIVLSSDNSWRYQTLGALTDVRRNAIAAERQFGSEPLAPLDWVNRDNGIVDIDGTAFLHVVTAIPRLGWTLHFLADESRVRERALLVVVFVTIVAFVLLALVGYLRSRRLKVALLASQLARRNLVTVNTKLEEEIAERRATEARLERARSELARAGKLAALGQLAASVTHELGQPISAMRNYLTASEFESDAGAARLAKRLTGIVSRMENITKQLRFFAGPGKENVEEFDLRRVLDGALELVRHDLKHQGIEFEFSKPHKPVVIMGNRQQLEQVLVNLIRNAVSAMETSDVRKLVVEVSKSETTATLKVLDTGIGLGGRSIETLQEPFHTTKPSGEGMGLGLAISTAIVNEHKGTLSVVDFSGVESGTRVGVEFIVELPLAHEREDS</sequence>
<evidence type="ECO:0000256" key="11">
    <source>
        <dbReference type="ARBA" id="ARBA00022989"/>
    </source>
</evidence>
<keyword evidence="13 15" id="KW-0472">Membrane</keyword>
<dbReference type="PROSITE" id="PS50109">
    <property type="entry name" value="HIS_KIN"/>
    <property type="match status" value="1"/>
</dbReference>
<dbReference type="SUPFAM" id="SSF55874">
    <property type="entry name" value="ATPase domain of HSP90 chaperone/DNA topoisomerase II/histidine kinase"/>
    <property type="match status" value="1"/>
</dbReference>
<feature type="domain" description="Histidine kinase" evidence="16">
    <location>
        <begin position="375"/>
        <end position="590"/>
    </location>
</feature>
<dbReference type="InterPro" id="IPR004358">
    <property type="entry name" value="Sig_transdc_His_kin-like_C"/>
</dbReference>
<comment type="caution">
    <text evidence="17">The sequence shown here is derived from an EMBL/GenBank/DDBJ whole genome shotgun (WGS) entry which is preliminary data.</text>
</comment>
<evidence type="ECO:0000256" key="7">
    <source>
        <dbReference type="ARBA" id="ARBA00022692"/>
    </source>
</evidence>
<accession>A0ABV5JJ15</accession>
<evidence type="ECO:0000259" key="16">
    <source>
        <dbReference type="PROSITE" id="PS50109"/>
    </source>
</evidence>
<keyword evidence="5" id="KW-0597">Phosphoprotein</keyword>
<keyword evidence="7 15" id="KW-0812">Transmembrane</keyword>
<evidence type="ECO:0000256" key="10">
    <source>
        <dbReference type="ARBA" id="ARBA00022840"/>
    </source>
</evidence>
<dbReference type="InterPro" id="IPR003661">
    <property type="entry name" value="HisK_dim/P_dom"/>
</dbReference>
<evidence type="ECO:0000256" key="13">
    <source>
        <dbReference type="ARBA" id="ARBA00023136"/>
    </source>
</evidence>
<reference evidence="17 18" key="1">
    <citation type="submission" date="2024-09" db="EMBL/GenBank/DDBJ databases">
        <authorList>
            <person name="Sun Q."/>
            <person name="Mori K."/>
        </authorList>
    </citation>
    <scope>NUCLEOTIDE SEQUENCE [LARGE SCALE GENOMIC DNA]</scope>
    <source>
        <strain evidence="17 18">CECT 8726</strain>
    </source>
</reference>
<dbReference type="InterPro" id="IPR029151">
    <property type="entry name" value="Sensor-like_sf"/>
</dbReference>
<comment type="catalytic activity">
    <reaction evidence="1">
        <text>ATP + protein L-histidine = ADP + protein N-phospho-L-histidine.</text>
        <dbReference type="EC" id="2.7.13.3"/>
    </reaction>
</comment>
<feature type="coiled-coil region" evidence="14">
    <location>
        <begin position="336"/>
        <end position="366"/>
    </location>
</feature>
<dbReference type="Pfam" id="PF02518">
    <property type="entry name" value="HATPase_c"/>
    <property type="match status" value="1"/>
</dbReference>
<evidence type="ECO:0000256" key="4">
    <source>
        <dbReference type="ARBA" id="ARBA00022475"/>
    </source>
</evidence>
<gene>
    <name evidence="17" type="ORF">ACFFUT_16730</name>
</gene>
<name>A0ABV5JJ15_9RHOB</name>
<dbReference type="Pfam" id="PF02743">
    <property type="entry name" value="dCache_1"/>
    <property type="match status" value="1"/>
</dbReference>
<protein>
    <recommendedName>
        <fullName evidence="3">histidine kinase</fullName>
        <ecNumber evidence="3">2.7.13.3</ecNumber>
    </recommendedName>
</protein>
<keyword evidence="12" id="KW-0902">Two-component regulatory system</keyword>
<dbReference type="InterPro" id="IPR036890">
    <property type="entry name" value="HATPase_C_sf"/>
</dbReference>
<evidence type="ECO:0000256" key="14">
    <source>
        <dbReference type="SAM" id="Coils"/>
    </source>
</evidence>
<proteinExistence type="predicted"/>
<evidence type="ECO:0000256" key="12">
    <source>
        <dbReference type="ARBA" id="ARBA00023012"/>
    </source>
</evidence>
<evidence type="ECO:0000256" key="6">
    <source>
        <dbReference type="ARBA" id="ARBA00022679"/>
    </source>
</evidence>
<evidence type="ECO:0000256" key="1">
    <source>
        <dbReference type="ARBA" id="ARBA00000085"/>
    </source>
</evidence>
<dbReference type="Gene3D" id="3.30.450.20">
    <property type="entry name" value="PAS domain"/>
    <property type="match status" value="2"/>
</dbReference>
<dbReference type="PIRSF" id="PIRSF036431">
    <property type="entry name" value="STHK_DctB"/>
    <property type="match status" value="1"/>
</dbReference>
<dbReference type="PRINTS" id="PR00344">
    <property type="entry name" value="BCTRLSENSOR"/>
</dbReference>
<dbReference type="InterPro" id="IPR005467">
    <property type="entry name" value="His_kinase_dom"/>
</dbReference>
<dbReference type="PANTHER" id="PTHR43065">
    <property type="entry name" value="SENSOR HISTIDINE KINASE"/>
    <property type="match status" value="1"/>
</dbReference>
<feature type="transmembrane region" description="Helical" evidence="15">
    <location>
        <begin position="292"/>
        <end position="313"/>
    </location>
</feature>
<dbReference type="Proteomes" id="UP001589683">
    <property type="component" value="Unassembled WGS sequence"/>
</dbReference>
<evidence type="ECO:0000256" key="3">
    <source>
        <dbReference type="ARBA" id="ARBA00012438"/>
    </source>
</evidence>
<dbReference type="RefSeq" id="WP_213888354.1">
    <property type="nucleotide sequence ID" value="NZ_JAGFNU010000003.1"/>
</dbReference>